<name>A0A927GD13_9BACT</name>
<gene>
    <name evidence="2" type="ORF">IC230_09315</name>
</gene>
<evidence type="ECO:0000313" key="3">
    <source>
        <dbReference type="Proteomes" id="UP000653797"/>
    </source>
</evidence>
<evidence type="ECO:0000313" key="2">
    <source>
        <dbReference type="EMBL" id="MBD2753085.1"/>
    </source>
</evidence>
<dbReference type="RefSeq" id="WP_191038723.1">
    <property type="nucleotide sequence ID" value="NZ_JACXAA010000003.1"/>
</dbReference>
<dbReference type="AlphaFoldDB" id="A0A927GD13"/>
<protein>
    <submittedName>
        <fullName evidence="2">Uncharacterized protein</fullName>
    </submittedName>
</protein>
<keyword evidence="3" id="KW-1185">Reference proteome</keyword>
<keyword evidence="1" id="KW-0732">Signal</keyword>
<reference evidence="2" key="1">
    <citation type="submission" date="2020-09" db="EMBL/GenBank/DDBJ databases">
        <authorList>
            <person name="Kim M.K."/>
        </authorList>
    </citation>
    <scope>NUCLEOTIDE SEQUENCE</scope>
    <source>
        <strain evidence="2">BT704</strain>
    </source>
</reference>
<feature type="signal peptide" evidence="1">
    <location>
        <begin position="1"/>
        <end position="24"/>
    </location>
</feature>
<dbReference type="EMBL" id="JACXAA010000003">
    <property type="protein sequence ID" value="MBD2753085.1"/>
    <property type="molecule type" value="Genomic_DNA"/>
</dbReference>
<evidence type="ECO:0000256" key="1">
    <source>
        <dbReference type="SAM" id="SignalP"/>
    </source>
</evidence>
<organism evidence="2 3">
    <name type="scientific">Spirosoma validum</name>
    <dbReference type="NCBI Taxonomy" id="2771355"/>
    <lineage>
        <taxon>Bacteria</taxon>
        <taxon>Pseudomonadati</taxon>
        <taxon>Bacteroidota</taxon>
        <taxon>Cytophagia</taxon>
        <taxon>Cytophagales</taxon>
        <taxon>Cytophagaceae</taxon>
        <taxon>Spirosoma</taxon>
    </lineage>
</organism>
<comment type="caution">
    <text evidence="2">The sequence shown here is derived from an EMBL/GenBank/DDBJ whole genome shotgun (WGS) entry which is preliminary data.</text>
</comment>
<accession>A0A927GD13</accession>
<sequence>MKTNTILLLLLVITAISCSQSTSSDPTPTPTPTPADYSSCRYTFKYSLRYSPLSSAKPITLSYLDSTQKVRTVMLKDTSFELAVTYKYGDSVYVKASSTYMHFASKTGNKLFAQCTTTRANNASSCPNIGPTGSSTASVIPADSVNTILSAIPVRAQRITQ</sequence>
<dbReference type="Proteomes" id="UP000653797">
    <property type="component" value="Unassembled WGS sequence"/>
</dbReference>
<dbReference type="PROSITE" id="PS51257">
    <property type="entry name" value="PROKAR_LIPOPROTEIN"/>
    <property type="match status" value="1"/>
</dbReference>
<feature type="chain" id="PRO_5037197384" evidence="1">
    <location>
        <begin position="25"/>
        <end position="161"/>
    </location>
</feature>
<proteinExistence type="predicted"/>